<keyword evidence="2" id="KW-1185">Reference proteome</keyword>
<dbReference type="EMBL" id="SLUB01000002">
    <property type="protein sequence ID" value="THE15129.1"/>
    <property type="molecule type" value="Genomic_DNA"/>
</dbReference>
<sequence length="82" mass="9704">MDKTLGYLVETISNYGDENKISRAILTKLVKNQYRSEEALVRDLDEEEIEFLNKILPDEINYAMDEKDFTRVNQLNEVYELL</sequence>
<dbReference type="RefSeq" id="WP_136377982.1">
    <property type="nucleotide sequence ID" value="NZ_SLUB01000002.1"/>
</dbReference>
<reference evidence="1 2" key="1">
    <citation type="journal article" date="2019" name="Indoor Air">
        <title>Impacts of indoor surface finishes on bacterial viability.</title>
        <authorList>
            <person name="Hu J."/>
            <person name="Maamar S.B."/>
            <person name="Glawe A.J."/>
            <person name="Gottel N."/>
            <person name="Gilbert J.A."/>
            <person name="Hartmann E.M."/>
        </authorList>
    </citation>
    <scope>NUCLEOTIDE SEQUENCE [LARGE SCALE GENOMIC DNA]</scope>
    <source>
        <strain evidence="1 2">AF060A6</strain>
    </source>
</reference>
<comment type="caution">
    <text evidence="1">The sequence shown here is derived from an EMBL/GenBank/DDBJ whole genome shotgun (WGS) entry which is preliminary data.</text>
</comment>
<organism evidence="1 2">
    <name type="scientific">Bacillus timonensis</name>
    <dbReference type="NCBI Taxonomy" id="1033734"/>
    <lineage>
        <taxon>Bacteria</taxon>
        <taxon>Bacillati</taxon>
        <taxon>Bacillota</taxon>
        <taxon>Bacilli</taxon>
        <taxon>Bacillales</taxon>
        <taxon>Bacillaceae</taxon>
        <taxon>Bacillus</taxon>
    </lineage>
</organism>
<dbReference type="InterPro" id="IPR020255">
    <property type="entry name" value="CsgA"/>
</dbReference>
<dbReference type="STRING" id="1033734.GCA_000285535_04067"/>
<dbReference type="OrthoDB" id="2938007at2"/>
<gene>
    <name evidence="1" type="ORF">E1I69_02100</name>
</gene>
<dbReference type="Proteomes" id="UP000306477">
    <property type="component" value="Unassembled WGS sequence"/>
</dbReference>
<accession>A0A4S3PYX2</accession>
<evidence type="ECO:0000313" key="2">
    <source>
        <dbReference type="Proteomes" id="UP000306477"/>
    </source>
</evidence>
<proteinExistence type="predicted"/>
<dbReference type="Pfam" id="PF17334">
    <property type="entry name" value="CsgA"/>
    <property type="match status" value="1"/>
</dbReference>
<protein>
    <submittedName>
        <fullName evidence="1">Sporulation protein</fullName>
    </submittedName>
</protein>
<name>A0A4S3PYX2_9BACI</name>
<dbReference type="AlphaFoldDB" id="A0A4S3PYX2"/>
<evidence type="ECO:0000313" key="1">
    <source>
        <dbReference type="EMBL" id="THE15129.1"/>
    </source>
</evidence>